<dbReference type="Proteomes" id="UP000183569">
    <property type="component" value="Unassembled WGS sequence"/>
</dbReference>
<name>A0A1G4YVU7_9ENTR</name>
<reference evidence="1 2" key="1">
    <citation type="submission" date="2016-10" db="EMBL/GenBank/DDBJ databases">
        <authorList>
            <person name="Varghese N."/>
            <person name="Submissions S."/>
        </authorList>
    </citation>
    <scope>NUCLEOTIDE SEQUENCE [LARGE SCALE GENOMIC DNA]</scope>
    <source>
        <strain evidence="1 2">CGMCC 1.12102</strain>
    </source>
</reference>
<dbReference type="EMBL" id="FMUI01000012">
    <property type="protein sequence ID" value="SCX57544.1"/>
    <property type="molecule type" value="Genomic_DNA"/>
</dbReference>
<gene>
    <name evidence="1" type="ORF">SAMN02927897_03514</name>
</gene>
<evidence type="ECO:0000313" key="2">
    <source>
        <dbReference type="Proteomes" id="UP000183569"/>
    </source>
</evidence>
<organism evidence="1 2">
    <name type="scientific">Kosakonia sacchari</name>
    <dbReference type="NCBI Taxonomy" id="1158459"/>
    <lineage>
        <taxon>Bacteria</taxon>
        <taxon>Pseudomonadati</taxon>
        <taxon>Pseudomonadota</taxon>
        <taxon>Gammaproteobacteria</taxon>
        <taxon>Enterobacterales</taxon>
        <taxon>Enterobacteriaceae</taxon>
        <taxon>Kosakonia</taxon>
    </lineage>
</organism>
<protein>
    <submittedName>
        <fullName evidence="1">Uncharacterized protein</fullName>
    </submittedName>
</protein>
<accession>A0A1G4YVU7</accession>
<evidence type="ECO:0000313" key="1">
    <source>
        <dbReference type="EMBL" id="SCX57544.1"/>
    </source>
</evidence>
<dbReference type="AlphaFoldDB" id="A0A1G4YVU7"/>
<proteinExistence type="predicted"/>
<sequence>MWQLKNTPFIERVFKQSTIQNEPVKRPVALLECIFAIFDAFVNSLFSAN</sequence>
<comment type="caution">
    <text evidence="1">The sequence shown here is derived from an EMBL/GenBank/DDBJ whole genome shotgun (WGS) entry which is preliminary data.</text>
</comment>